<dbReference type="PANTHER" id="PTHR30244:SF36">
    <property type="entry name" value="3-OXO-GLUCOSE-6-PHOSPHATE:GLUTAMATE AMINOTRANSFERASE"/>
    <property type="match status" value="1"/>
</dbReference>
<proteinExistence type="inferred from homology"/>
<organism evidence="4 5">
    <name type="scientific">Mycobacterium marseillense</name>
    <dbReference type="NCBI Taxonomy" id="701042"/>
    <lineage>
        <taxon>Bacteria</taxon>
        <taxon>Bacillati</taxon>
        <taxon>Actinomycetota</taxon>
        <taxon>Actinomycetes</taxon>
        <taxon>Mycobacteriales</taxon>
        <taxon>Mycobacteriaceae</taxon>
        <taxon>Mycobacterium</taxon>
        <taxon>Mycobacterium avium complex (MAC)</taxon>
    </lineage>
</organism>
<comment type="similarity">
    <text evidence="2 3">Belongs to the DegT/DnrJ/EryC1 family.</text>
</comment>
<dbReference type="Gene3D" id="3.90.1150.10">
    <property type="entry name" value="Aspartate Aminotransferase, domain 1"/>
    <property type="match status" value="1"/>
</dbReference>
<dbReference type="GO" id="GO:0008483">
    <property type="term" value="F:transaminase activity"/>
    <property type="evidence" value="ECO:0007669"/>
    <property type="project" value="UniProtKB-KW"/>
</dbReference>
<dbReference type="Pfam" id="PF01041">
    <property type="entry name" value="DegT_DnrJ_EryC1"/>
    <property type="match status" value="1"/>
</dbReference>
<keyword evidence="4" id="KW-0808">Transferase</keyword>
<accession>A0ABM7J9M8</accession>
<evidence type="ECO:0000256" key="1">
    <source>
        <dbReference type="ARBA" id="ARBA00022898"/>
    </source>
</evidence>
<keyword evidence="1 3" id="KW-0663">Pyridoxal phosphate</keyword>
<dbReference type="InterPro" id="IPR015424">
    <property type="entry name" value="PyrdxlP-dep_Trfase"/>
</dbReference>
<protein>
    <submittedName>
        <fullName evidence="4">Aminotransferase</fullName>
    </submittedName>
</protein>
<keyword evidence="5" id="KW-1185">Reference proteome</keyword>
<dbReference type="RefSeq" id="WP_131813345.1">
    <property type="nucleotide sequence ID" value="NZ_AP022584.1"/>
</dbReference>
<dbReference type="PIRSF" id="PIRSF000390">
    <property type="entry name" value="PLP_StrS"/>
    <property type="match status" value="1"/>
</dbReference>
<dbReference type="InterPro" id="IPR015421">
    <property type="entry name" value="PyrdxlP-dep_Trfase_major"/>
</dbReference>
<evidence type="ECO:0000313" key="4">
    <source>
        <dbReference type="EMBL" id="BBY10644.1"/>
    </source>
</evidence>
<sequence>MPDVPAQVPFLDVRAATQELDAPVREAVERVVRSGWYVLGEETAAFEREFAEFTEARHAVGVGNGLDAITLALKALGVGPGDEVIVPAHTFIATWIAVAHTGARPVGVEPVVGQWNLDPARVAESITPRTRALVPVHLFGQPADLAELLDVAKKHGLAVVEDAAQAHGARYSGRRIGAHGDAVAWSFYPGKNLGALGDGGAVTTDDAGIAARVRSLGNYGSSKKYVHDLLGANSRLDEIQAAVLRIKLQHLDDWNARRQAIAKRYTDELADVPGLGVPAVAPNREHVWHLYVVDHASRDNLQKYLITRGIQTLVHYPIPPHRSGAFASLELGEGAFPITERAARTHLSLPIGPHLRDEDISRVVDACRSFTSSPDNGDAT</sequence>
<dbReference type="SUPFAM" id="SSF53383">
    <property type="entry name" value="PLP-dependent transferases"/>
    <property type="match status" value="1"/>
</dbReference>
<dbReference type="Proteomes" id="UP000466831">
    <property type="component" value="Chromosome"/>
</dbReference>
<dbReference type="Gene3D" id="3.40.640.10">
    <property type="entry name" value="Type I PLP-dependent aspartate aminotransferase-like (Major domain)"/>
    <property type="match status" value="1"/>
</dbReference>
<dbReference type="InterPro" id="IPR015422">
    <property type="entry name" value="PyrdxlP-dep_Trfase_small"/>
</dbReference>
<dbReference type="PANTHER" id="PTHR30244">
    <property type="entry name" value="TRANSAMINASE"/>
    <property type="match status" value="1"/>
</dbReference>
<name>A0ABM7J9M8_9MYCO</name>
<evidence type="ECO:0000256" key="2">
    <source>
        <dbReference type="ARBA" id="ARBA00037999"/>
    </source>
</evidence>
<dbReference type="InterPro" id="IPR000653">
    <property type="entry name" value="DegT/StrS_aminotransferase"/>
</dbReference>
<dbReference type="CDD" id="cd00616">
    <property type="entry name" value="AHBA_syn"/>
    <property type="match status" value="1"/>
</dbReference>
<evidence type="ECO:0000256" key="3">
    <source>
        <dbReference type="RuleBase" id="RU004508"/>
    </source>
</evidence>
<keyword evidence="4" id="KW-0032">Aminotransferase</keyword>
<dbReference type="EMBL" id="AP022584">
    <property type="protein sequence ID" value="BBY10644.1"/>
    <property type="molecule type" value="Genomic_DNA"/>
</dbReference>
<evidence type="ECO:0000313" key="5">
    <source>
        <dbReference type="Proteomes" id="UP000466831"/>
    </source>
</evidence>
<gene>
    <name evidence="4" type="ORF">MMARJ_13840</name>
</gene>
<reference evidence="4 5" key="1">
    <citation type="journal article" date="2019" name="Emerg. Microbes Infect.">
        <title>Comprehensive subspecies identification of 175 nontuberculous mycobacteria species based on 7547 genomic profiles.</title>
        <authorList>
            <person name="Matsumoto Y."/>
            <person name="Kinjo T."/>
            <person name="Motooka D."/>
            <person name="Nabeya D."/>
            <person name="Jung N."/>
            <person name="Uechi K."/>
            <person name="Horii T."/>
            <person name="Iida T."/>
            <person name="Fujita J."/>
            <person name="Nakamura S."/>
        </authorList>
    </citation>
    <scope>NUCLEOTIDE SEQUENCE [LARGE SCALE GENOMIC DNA]</scope>
    <source>
        <strain evidence="4 5">JCM 17324</strain>
    </source>
</reference>